<dbReference type="eggNOG" id="COG4767">
    <property type="taxonomic scope" value="Bacteria"/>
</dbReference>
<evidence type="ECO:0000256" key="1">
    <source>
        <dbReference type="SAM" id="Phobius"/>
    </source>
</evidence>
<proteinExistence type="predicted"/>
<gene>
    <name evidence="3" type="ORF">GM1_021_00660</name>
</gene>
<dbReference type="Pfam" id="PF04892">
    <property type="entry name" value="VanZ"/>
    <property type="match status" value="1"/>
</dbReference>
<dbReference type="PANTHER" id="PTHR36834">
    <property type="entry name" value="MEMBRANE PROTEIN-RELATED"/>
    <property type="match status" value="1"/>
</dbReference>
<dbReference type="PANTHER" id="PTHR36834:SF1">
    <property type="entry name" value="INTEGRAL MEMBRANE PROTEIN"/>
    <property type="match status" value="1"/>
</dbReference>
<dbReference type="AlphaFoldDB" id="M3UM09"/>
<feature type="transmembrane region" description="Helical" evidence="1">
    <location>
        <begin position="193"/>
        <end position="215"/>
    </location>
</feature>
<keyword evidence="1" id="KW-1133">Transmembrane helix</keyword>
<feature type="transmembrane region" description="Helical" evidence="1">
    <location>
        <begin position="27"/>
        <end position="46"/>
    </location>
</feature>
<feature type="transmembrane region" description="Helical" evidence="1">
    <location>
        <begin position="148"/>
        <end position="165"/>
    </location>
</feature>
<keyword evidence="1" id="KW-0812">Transmembrane</keyword>
<sequence length="346" mass="36970">MAIGVLLFVPFVALSYRRRGGLTFGRSLLWIAALIYFCAIWTYTLFPLPDPDHLVCVGTNTDLWQAVRDVEGARDRGRPFTDPATLQLALNVLLFVPLGVFIRVLGGRGLPTALIAGAGVSLFVETTQVTGMWWIYDCAYRVFDVDDLVTNTAGAVLGSIMALVVPRRMRGMSKRPGSDVASPVSKSRRIVGVWCDVLAAAMLSALVSVSVQLWLEYVVDDRAAVLSGELAAVVGGAVPAVVWLVVIAGTGRSIGDLCVELEYRGGPLPVALLRVVRFCSSIGMYYALTLLPDPYDAAAWGFAAIALILLVFSRHGKGLPSLLSGASLVDSRPDSPADDGASVTQQ</sequence>
<feature type="transmembrane region" description="Helical" evidence="1">
    <location>
        <begin position="113"/>
        <end position="136"/>
    </location>
</feature>
<evidence type="ECO:0000259" key="2">
    <source>
        <dbReference type="Pfam" id="PF04892"/>
    </source>
</evidence>
<accession>M3UM09</accession>
<feature type="domain" description="VanZ-like" evidence="2">
    <location>
        <begin position="34"/>
        <end position="164"/>
    </location>
</feature>
<feature type="transmembrane region" description="Helical" evidence="1">
    <location>
        <begin position="271"/>
        <end position="291"/>
    </location>
</feature>
<evidence type="ECO:0000313" key="3">
    <source>
        <dbReference type="EMBL" id="GAC80780.1"/>
    </source>
</evidence>
<keyword evidence="4" id="KW-1185">Reference proteome</keyword>
<dbReference type="InterPro" id="IPR053150">
    <property type="entry name" value="Teicoplanin_resist-assoc"/>
</dbReference>
<name>M3UM09_GORML</name>
<dbReference type="STRING" id="410332.SAMN04488550_2661"/>
<organism evidence="3 4">
    <name type="scientific">Gordonia malaquae NBRC 108250</name>
    <dbReference type="NCBI Taxonomy" id="1223542"/>
    <lineage>
        <taxon>Bacteria</taxon>
        <taxon>Bacillati</taxon>
        <taxon>Actinomycetota</taxon>
        <taxon>Actinomycetes</taxon>
        <taxon>Mycobacteriales</taxon>
        <taxon>Gordoniaceae</taxon>
        <taxon>Gordonia</taxon>
    </lineage>
</organism>
<reference evidence="3 4" key="1">
    <citation type="submission" date="2013-02" db="EMBL/GenBank/DDBJ databases">
        <title>Whole genome shotgun sequence of Gordonia malaquae NBRC 108250.</title>
        <authorList>
            <person name="Yoshida I."/>
            <person name="Hosoyama A."/>
            <person name="Tsuchikane K."/>
            <person name="Ando Y."/>
            <person name="Baba S."/>
            <person name="Ohji S."/>
            <person name="Hamada M."/>
            <person name="Tamura T."/>
            <person name="Yamazoe A."/>
            <person name="Yamazaki S."/>
            <person name="Fujita N."/>
        </authorList>
    </citation>
    <scope>NUCLEOTIDE SEQUENCE [LARGE SCALE GENOMIC DNA]</scope>
    <source>
        <strain evidence="3 4">NBRC 108250</strain>
    </source>
</reference>
<dbReference type="InterPro" id="IPR006976">
    <property type="entry name" value="VanZ-like"/>
</dbReference>
<feature type="transmembrane region" description="Helical" evidence="1">
    <location>
        <begin position="88"/>
        <end position="106"/>
    </location>
</feature>
<feature type="transmembrane region" description="Helical" evidence="1">
    <location>
        <begin position="230"/>
        <end position="250"/>
    </location>
</feature>
<keyword evidence="1" id="KW-0472">Membrane</keyword>
<comment type="caution">
    <text evidence="3">The sequence shown here is derived from an EMBL/GenBank/DDBJ whole genome shotgun (WGS) entry which is preliminary data.</text>
</comment>
<evidence type="ECO:0000313" key="4">
    <source>
        <dbReference type="Proteomes" id="UP000035009"/>
    </source>
</evidence>
<feature type="transmembrane region" description="Helical" evidence="1">
    <location>
        <begin position="297"/>
        <end position="313"/>
    </location>
</feature>
<protein>
    <recommendedName>
        <fullName evidence="2">VanZ-like domain-containing protein</fullName>
    </recommendedName>
</protein>
<dbReference type="Proteomes" id="UP000035009">
    <property type="component" value="Unassembled WGS sequence"/>
</dbReference>
<dbReference type="EMBL" id="BAOP01000021">
    <property type="protein sequence ID" value="GAC80780.1"/>
    <property type="molecule type" value="Genomic_DNA"/>
</dbReference>